<dbReference type="OrthoDB" id="5881184at2"/>
<dbReference type="InterPro" id="IPR029063">
    <property type="entry name" value="SAM-dependent_MTases_sf"/>
</dbReference>
<gene>
    <name evidence="1" type="ORF">ADA01nite_06760</name>
</gene>
<proteinExistence type="predicted"/>
<dbReference type="GO" id="GO:0032259">
    <property type="term" value="P:methylation"/>
    <property type="evidence" value="ECO:0007669"/>
    <property type="project" value="UniProtKB-KW"/>
</dbReference>
<dbReference type="Pfam" id="PF04816">
    <property type="entry name" value="TrmK"/>
    <property type="match status" value="1"/>
</dbReference>
<dbReference type="Proteomes" id="UP000321157">
    <property type="component" value="Unassembled WGS sequence"/>
</dbReference>
<reference evidence="1 2" key="1">
    <citation type="submission" date="2019-07" db="EMBL/GenBank/DDBJ databases">
        <title>Whole genome shotgun sequence of Aneurinibacillus danicus NBRC 102444.</title>
        <authorList>
            <person name="Hosoyama A."/>
            <person name="Uohara A."/>
            <person name="Ohji S."/>
            <person name="Ichikawa N."/>
        </authorList>
    </citation>
    <scope>NUCLEOTIDE SEQUENCE [LARGE SCALE GENOMIC DNA]</scope>
    <source>
        <strain evidence="1 2">NBRC 102444</strain>
    </source>
</reference>
<sequence length="242" mass="27054">MIELSQRLQTIGDMVKPGHRVADIGSDHAYLPTYLIQKGIASACIAGEVNRGPWQSAERQVRSAGLAEYIDVRLGNGLSVISPGEVDTVCIAGMGGSLIASILNEGCEKLAGVQQLLLQPNVGAPLVRRWLLAHGWQLSKEKILEEDGVIYEILEAVPGNPELPYEGRSLSREELVEVGPYLWQEKSPVLRKKWEQERDKLKSVQEQLQRAKNPEAEEKKREVAKRLTWMEEMLSCMQTDKE</sequence>
<dbReference type="InterPro" id="IPR006901">
    <property type="entry name" value="TrmK"/>
</dbReference>
<dbReference type="Gene3D" id="1.10.287.1890">
    <property type="match status" value="1"/>
</dbReference>
<dbReference type="AlphaFoldDB" id="A0A511V2S5"/>
<dbReference type="GO" id="GO:0160105">
    <property type="term" value="F:tRNA (adenine(22)-N1)-methyltransferase activity"/>
    <property type="evidence" value="ECO:0007669"/>
    <property type="project" value="InterPro"/>
</dbReference>
<name>A0A511V2S5_9BACL</name>
<dbReference type="PANTHER" id="PTHR38451:SF1">
    <property type="entry name" value="TRNA (ADENINE(22)-N(1))-METHYLTRANSFERASE"/>
    <property type="match status" value="1"/>
</dbReference>
<dbReference type="PIRSF" id="PIRSF018637">
    <property type="entry name" value="TrmK"/>
    <property type="match status" value="1"/>
</dbReference>
<evidence type="ECO:0000313" key="2">
    <source>
        <dbReference type="Proteomes" id="UP000321157"/>
    </source>
</evidence>
<accession>A0A511V2S5</accession>
<protein>
    <submittedName>
        <fullName evidence="1">SAM-dependent methyltransferase</fullName>
    </submittedName>
</protein>
<keyword evidence="1" id="KW-0489">Methyltransferase</keyword>
<keyword evidence="2" id="KW-1185">Reference proteome</keyword>
<dbReference type="SUPFAM" id="SSF53335">
    <property type="entry name" value="S-adenosyl-L-methionine-dependent methyltransferases"/>
    <property type="match status" value="1"/>
</dbReference>
<dbReference type="EMBL" id="BJXX01000030">
    <property type="protein sequence ID" value="GEN33216.1"/>
    <property type="molecule type" value="Genomic_DNA"/>
</dbReference>
<dbReference type="PANTHER" id="PTHR38451">
    <property type="entry name" value="TRNA (ADENINE(22)-N(1))-METHYLTRANSFERASE"/>
    <property type="match status" value="1"/>
</dbReference>
<dbReference type="Gene3D" id="3.40.50.150">
    <property type="entry name" value="Vaccinia Virus protein VP39"/>
    <property type="match status" value="1"/>
</dbReference>
<evidence type="ECO:0000313" key="1">
    <source>
        <dbReference type="EMBL" id="GEN33216.1"/>
    </source>
</evidence>
<dbReference type="RefSeq" id="WP_146808510.1">
    <property type="nucleotide sequence ID" value="NZ_BJXX01000030.1"/>
</dbReference>
<comment type="caution">
    <text evidence="1">The sequence shown here is derived from an EMBL/GenBank/DDBJ whole genome shotgun (WGS) entry which is preliminary data.</text>
</comment>
<organism evidence="1 2">
    <name type="scientific">Aneurinibacillus danicus</name>
    <dbReference type="NCBI Taxonomy" id="267746"/>
    <lineage>
        <taxon>Bacteria</taxon>
        <taxon>Bacillati</taxon>
        <taxon>Bacillota</taxon>
        <taxon>Bacilli</taxon>
        <taxon>Bacillales</taxon>
        <taxon>Paenibacillaceae</taxon>
        <taxon>Aneurinibacillus group</taxon>
        <taxon>Aneurinibacillus</taxon>
    </lineage>
</organism>
<keyword evidence="1" id="KW-0808">Transferase</keyword>